<dbReference type="PATRIC" id="fig|1227739.3.peg.362"/>
<name>W8ERB7_9BACT</name>
<evidence type="ECO:0000313" key="1">
    <source>
        <dbReference type="EMBL" id="AHJ95684.1"/>
    </source>
</evidence>
<gene>
    <name evidence="1" type="ORF">Hsw_0089</name>
</gene>
<sequence length="38" mass="4294">MNPQLKTGAAYWQLPFLVISPFGLKQAKKSVQSEKFVI</sequence>
<dbReference type="KEGG" id="hsw:Hsw_0089"/>
<dbReference type="AlphaFoldDB" id="W8ERB7"/>
<dbReference type="Proteomes" id="UP000019423">
    <property type="component" value="Chromosome"/>
</dbReference>
<dbReference type="HOGENOM" id="CLU_3328787_0_0_10"/>
<organism evidence="1 2">
    <name type="scientific">Hymenobacter swuensis DY53</name>
    <dbReference type="NCBI Taxonomy" id="1227739"/>
    <lineage>
        <taxon>Bacteria</taxon>
        <taxon>Pseudomonadati</taxon>
        <taxon>Bacteroidota</taxon>
        <taxon>Cytophagia</taxon>
        <taxon>Cytophagales</taxon>
        <taxon>Hymenobacteraceae</taxon>
        <taxon>Hymenobacter</taxon>
    </lineage>
</organism>
<protein>
    <submittedName>
        <fullName evidence="1">Uncharacterized protein</fullName>
    </submittedName>
</protein>
<proteinExistence type="predicted"/>
<reference evidence="1 2" key="1">
    <citation type="submission" date="2014-01" db="EMBL/GenBank/DDBJ databases">
        <title>Complete genome sequence of ionizing-radiation resistance bacterium Hymenobacter swuensis DY53.</title>
        <authorList>
            <person name="Jung J.-H."/>
            <person name="Jeong S.-W."/>
            <person name="Joe M.-H."/>
            <person name="Cho y.-j."/>
            <person name="Kim M.-K."/>
            <person name="Lim S.-Y."/>
        </authorList>
    </citation>
    <scope>NUCLEOTIDE SEQUENCE [LARGE SCALE GENOMIC DNA]</scope>
    <source>
        <strain evidence="1 2">DY53</strain>
    </source>
</reference>
<evidence type="ECO:0000313" key="2">
    <source>
        <dbReference type="Proteomes" id="UP000019423"/>
    </source>
</evidence>
<keyword evidence="2" id="KW-1185">Reference proteome</keyword>
<dbReference type="EMBL" id="CP007145">
    <property type="protein sequence ID" value="AHJ95684.1"/>
    <property type="molecule type" value="Genomic_DNA"/>
</dbReference>
<accession>W8ERB7</accession>